<evidence type="ECO:0000313" key="2">
    <source>
        <dbReference type="EMBL" id="MDR6840703.1"/>
    </source>
</evidence>
<dbReference type="Gene3D" id="2.60.40.10">
    <property type="entry name" value="Immunoglobulins"/>
    <property type="match status" value="10"/>
</dbReference>
<dbReference type="Pfam" id="PF03797">
    <property type="entry name" value="Autotransporter"/>
    <property type="match status" value="1"/>
</dbReference>
<sequence length="1753" mass="173683">MHQQTAHSARLSRTARAGFISWLGLLALSCAAWFWPGVAMAAPSPFCGPFNVSVAHGGSITIDASACDGPADFGIGLLEVPPTHGTATVNTLAQTVTYAHAGGGDTATSDSFVFDDGNNNEVTVNVTIGAASPITISPGTLSMTAGTPFSQQLTATGGTAPYIWALASGSTLPAGLTFNASGLLSGTPTARGNHTFTVQATDNASLTASKAYTLTVGNPTLSFSPANPTAAVNGVPYTFTFTPVGGVASYALALESGSLPPGLSLSGATLSGTPTALGSYTFGIRITDSSAGPGTYFEVESVTLVVNPPPTITVNPTTVPAAAVGAAYSQTITGSGGIAPYTFAITAGALPAGLSLSGTGTLSGTPTAGGTFNFTVTATDANSFSGSRAYSLTVSAPTIVVAPTTLPAGAVATAYSQTINASGGTAPYTRAITAGALPAGMSLSGAGILSGTPTAGGTFNFTVTATDSSTGTGPYTGSRAYSLTINAATVVLPATTLANGTLATAYSATLNPASGGTAPYAYALSAGALPAGLSLSSSGALSGTPTANGTFNFSVTATDSSTGTGPYTATQSYALTIVEIAPVANAVSATVGYGSAANAITLNITGGTPTSVAVGTAPAHGTAIASGLSITYQPNAGYAGPDSFTYTATNAAGTSAPATVTITVSNPTITVSASAPFSAQTGAPYTQTFTWNGGASPYSAYSVTGLPAGLSITGTTANSVTVSGTPTAGGSFSLNASAVDSSTGNGPFTQAQAFTLTVGAPTLSLTPAAGTLTVAYGSPYSQAIIASGGTAPYSYALTAGALPPGVSFSSAGLLSGTPTVPGSYSIALQATDSSTGTGAPYAVVANYVLQVGAPTIAIAPTTLPNPVPGVAYSQTLTASGGIAPYAFSLTTGALPVGISFSSAGVLSGTPVMTGTFNFTVAVQDANGQSGARAYSVTLAAPVLTLAPTTLPAGSPGVAYNQSFSTSGGIAPYSYSLDSGALPIGISFSSAGVLSGTPTVAGTFNFVVRSTDSTSGTAATIAASYSLTIAAPTIAIAPASLPAGGVGTPYAVSLSASGGTAPYSYALTGGSLPPGVSFSSAGAFNGTPTTSGNYNFTVQATDSLGFSASRSYTIAVADTVPVAVADSATTPAQQPITIAVTGNDSGVISAVAIASGPAHGTAAVSGTSIVYTPATGYHGADSLSYTAIGPGGSSAPATVSITVTPLAVPQGQPQTVTTLAGQAITIDGTLSASGGPFTGVAIVTAPSTGTATVSGTNIVYTPPTNAAGSIAIGYTLSNAFGASAPIIATVTVNPLPVAVSRQVSAIAGTPVVVDLTAGASGGPFTAATLVSVLPASSGTATIAGSGGAYELTFTPAASFAGLATVTFTLANAFATSAPATVDIEVTLRPDPTLDAEVMGVLGAQASATRRFANAQIGNFQQRMEGLHGGNEGARFQNRLTFATDPACNDDTRRMPDSHCPVLDEAAPVAAPAQAAAGGSYSIWTGGSINSGDRDGSADSSGFDFETTGVSLGADYRVNRAFVLGGGIGYGRDDSDIGENGSRSDADSLTLAVYGSYHPGEIFFVDGLFGYQRLSFDSRRYVAANGGQVSGERDGTQWLVSLSAGGDYRRDRLHFSPYARFDLARATLDGYTEQGDAIYALRYEDQDVDTSTASLGLRLDYRYPISLGTFSPQLRLEYQHDFQDDGSATMSYADLPGGPFYRADVQGLERNRFVLGLGAMLHTARDLTLRFEYRGLFGSSDDTDHGVLLNIEKTY</sequence>
<keyword evidence="3" id="KW-1185">Reference proteome</keyword>
<dbReference type="NCBIfam" id="TIGR01414">
    <property type="entry name" value="autotrans_barl"/>
    <property type="match status" value="1"/>
</dbReference>
<feature type="domain" description="Autotransporter" evidence="1">
    <location>
        <begin position="1474"/>
        <end position="1753"/>
    </location>
</feature>
<dbReference type="PROSITE" id="PS51208">
    <property type="entry name" value="AUTOTRANSPORTER"/>
    <property type="match status" value="1"/>
</dbReference>
<dbReference type="InterPro" id="IPR022409">
    <property type="entry name" value="PKD/Chitinase_dom"/>
</dbReference>
<dbReference type="SUPFAM" id="SSF49313">
    <property type="entry name" value="Cadherin-like"/>
    <property type="match status" value="7"/>
</dbReference>
<evidence type="ECO:0000259" key="1">
    <source>
        <dbReference type="PROSITE" id="PS51208"/>
    </source>
</evidence>
<gene>
    <name evidence="2" type="ORF">J2W94_000967</name>
</gene>
<organism evidence="2 3">
    <name type="scientific">Pseudoxanthomonas sacheonensis</name>
    <dbReference type="NCBI Taxonomy" id="443615"/>
    <lineage>
        <taxon>Bacteria</taxon>
        <taxon>Pseudomonadati</taxon>
        <taxon>Pseudomonadota</taxon>
        <taxon>Gammaproteobacteria</taxon>
        <taxon>Lysobacterales</taxon>
        <taxon>Lysobacteraceae</taxon>
        <taxon>Pseudoxanthomonas</taxon>
    </lineage>
</organism>
<accession>A0ABU1RPL4</accession>
<dbReference type="InterPro" id="IPR013783">
    <property type="entry name" value="Ig-like_fold"/>
</dbReference>
<comment type="caution">
    <text evidence="2">The sequence shown here is derived from an EMBL/GenBank/DDBJ whole genome shotgun (WGS) entry which is preliminary data.</text>
</comment>
<dbReference type="InterPro" id="IPR005546">
    <property type="entry name" value="Autotransporte_beta"/>
</dbReference>
<dbReference type="Gene3D" id="2.60.40.3440">
    <property type="match status" value="1"/>
</dbReference>
<protein>
    <submittedName>
        <fullName evidence="2">Outer membrane autotransporter protein</fullName>
    </submittedName>
</protein>
<dbReference type="SMART" id="SM00869">
    <property type="entry name" value="Autotransporter"/>
    <property type="match status" value="1"/>
</dbReference>
<reference evidence="2 3" key="1">
    <citation type="submission" date="2023-07" db="EMBL/GenBank/DDBJ databases">
        <title>Sorghum-associated microbial communities from plants grown in Nebraska, USA.</title>
        <authorList>
            <person name="Schachtman D."/>
        </authorList>
    </citation>
    <scope>NUCLEOTIDE SEQUENCE [LARGE SCALE GENOMIC DNA]</scope>
    <source>
        <strain evidence="2 3">BE107</strain>
    </source>
</reference>
<dbReference type="InterPro" id="IPR006644">
    <property type="entry name" value="Cadg"/>
</dbReference>
<dbReference type="InterPro" id="IPR036709">
    <property type="entry name" value="Autotransporte_beta_dom_sf"/>
</dbReference>
<dbReference type="SMART" id="SM00089">
    <property type="entry name" value="PKD"/>
    <property type="match status" value="3"/>
</dbReference>
<dbReference type="InterPro" id="IPR006315">
    <property type="entry name" value="OM_autotransptr_brl_dom"/>
</dbReference>
<dbReference type="Gene3D" id="2.60.40.2810">
    <property type="match status" value="1"/>
</dbReference>
<dbReference type="Pfam" id="PF17963">
    <property type="entry name" value="Big_9"/>
    <property type="match status" value="4"/>
</dbReference>
<proteinExistence type="predicted"/>
<name>A0ABU1RPL4_9GAMM</name>
<dbReference type="PANTHER" id="PTHR37494">
    <property type="entry name" value="HEMAGGLUTININ"/>
    <property type="match status" value="1"/>
</dbReference>
<dbReference type="Pfam" id="PF05345">
    <property type="entry name" value="He_PIG"/>
    <property type="match status" value="10"/>
</dbReference>
<dbReference type="SUPFAM" id="SSF103515">
    <property type="entry name" value="Autotransporter"/>
    <property type="match status" value="1"/>
</dbReference>
<evidence type="ECO:0000313" key="3">
    <source>
        <dbReference type="Proteomes" id="UP001254759"/>
    </source>
</evidence>
<dbReference type="PANTHER" id="PTHR37494:SF1">
    <property type="entry name" value="STAPHYLOCOCCUS AUREUS SURFACE PROTEIN A"/>
    <property type="match status" value="1"/>
</dbReference>
<dbReference type="SMART" id="SM00736">
    <property type="entry name" value="CADG"/>
    <property type="match status" value="4"/>
</dbReference>
<dbReference type="InterPro" id="IPR015919">
    <property type="entry name" value="Cadherin-like_sf"/>
</dbReference>
<dbReference type="Proteomes" id="UP001254759">
    <property type="component" value="Unassembled WGS sequence"/>
</dbReference>
<dbReference type="EMBL" id="JAVDTT010000001">
    <property type="protein sequence ID" value="MDR6840703.1"/>
    <property type="molecule type" value="Genomic_DNA"/>
</dbReference>
<dbReference type="Gene3D" id="2.40.128.130">
    <property type="entry name" value="Autotransporter beta-domain"/>
    <property type="match status" value="1"/>
</dbReference>